<dbReference type="InterPro" id="IPR024240">
    <property type="entry name" value="NAGLU_N"/>
</dbReference>
<dbReference type="Gene3D" id="3.30.379.10">
    <property type="entry name" value="Chitobiase/beta-hexosaminidase domain 2-like"/>
    <property type="match status" value="1"/>
</dbReference>
<sequence>MKKIHAALLLASMALPGCTNQPGPAESKPADAATALVARIAKDQAKAFEIEYIAQENGKDVFELESKGDKIVLRGNNGVSVASALGHYLKHFCFRDISWNNTAVTLPDPLPVVQSKVRRVSPYKHRYYLNYCTFNYTMAWWDWARWQQEIDWMALNGINMPLALTGEEAIWQDVYHSLGFSDKELETFFTGPSYFSWFWMGNIDRWGGPLPQHWMDTHKALQKQILEKERSLGMKPVLPAFTGHVPPSFKDKYPEAKLKKTNWEQGFDDVYILDADDPSFEKIGALFLETQTKEYGTDHFYSADTFNENEPPSSDTVFLRQISGKIYSSMSKVDPDASWLMQGWMFHYNADFWKPAQIRAILAGVPEDRMIVLDLYSESHPVWTKTDAYYGAPWIWNMLQNFGGNVGMFGRMSHVAADPSAALKDARSGKLWGIGLTPEGIEQNPALFELMLENVWQDGPVDVAQWLKGYAKKRYGAENASVNEAWQILERTVYNGGLGEGTPESIIVARPTLSEQGHRVLTKLDYDPRELVRAWEIFVDQAPQFSGSQGYQYDLVDITRQVLANYALPLQQRIAADYEKKDAAAFKQHSLEFLALIDDLDTLLGTRPEFLLGKWIADARSWGTTPEEQDLYEFNARDLVTLWGNKESELHEYSNRQWSGLLRGFYKPRWEQFFAYVAQPMREGKPVDTKAFEKQIKDWEWQWANSTSEKYPAVPVGNSAAVAKALHAKYKDRVAAK</sequence>
<accession>A0AAP2GJ58</accession>
<keyword evidence="6" id="KW-1185">Reference proteome</keyword>
<evidence type="ECO:0000259" key="3">
    <source>
        <dbReference type="Pfam" id="PF12971"/>
    </source>
</evidence>
<dbReference type="EMBL" id="JAHESC010000018">
    <property type="protein sequence ID" value="MBT1687638.1"/>
    <property type="molecule type" value="Genomic_DNA"/>
</dbReference>
<dbReference type="AlphaFoldDB" id="A0AAP2GJ58"/>
<evidence type="ECO:0000259" key="4">
    <source>
        <dbReference type="Pfam" id="PF12972"/>
    </source>
</evidence>
<dbReference type="PANTHER" id="PTHR12872">
    <property type="entry name" value="ALPHA-N-ACETYLGLUCOSAMINIDASE"/>
    <property type="match status" value="1"/>
</dbReference>
<evidence type="ECO:0000313" key="5">
    <source>
        <dbReference type="EMBL" id="MBT1687638.1"/>
    </source>
</evidence>
<dbReference type="InterPro" id="IPR024732">
    <property type="entry name" value="NAGLU_C"/>
</dbReference>
<comment type="caution">
    <text evidence="5">The sequence shown here is derived from an EMBL/GenBank/DDBJ whole genome shotgun (WGS) entry which is preliminary data.</text>
</comment>
<feature type="domain" description="Alpha-N-acetylglucosaminidase C-terminal" evidence="4">
    <location>
        <begin position="466"/>
        <end position="729"/>
    </location>
</feature>
<dbReference type="Gene3D" id="1.20.120.670">
    <property type="entry name" value="N-acetyl-b-d-glucoasminidase"/>
    <property type="match status" value="1"/>
</dbReference>
<dbReference type="Pfam" id="PF12971">
    <property type="entry name" value="NAGLU_N"/>
    <property type="match status" value="1"/>
</dbReference>
<dbReference type="PANTHER" id="PTHR12872:SF1">
    <property type="entry name" value="ALPHA-N-ACETYLGLUCOSAMINIDASE"/>
    <property type="match status" value="1"/>
</dbReference>
<reference evidence="5 6" key="1">
    <citation type="submission" date="2021-05" db="EMBL/GenBank/DDBJ databases">
        <title>A Polyphasic approach of four new species of the genus Ohtaekwangia: Ohtaekwangia histidinii sp. nov., Ohtaekwangia cretensis sp. nov., Ohtaekwangia indiensis sp. nov., Ohtaekwangia reichenbachii sp. nov. from diverse environment.</title>
        <authorList>
            <person name="Octaviana S."/>
        </authorList>
    </citation>
    <scope>NUCLEOTIDE SEQUENCE [LARGE SCALE GENOMIC DNA]</scope>
    <source>
        <strain evidence="5 6">PWU37</strain>
    </source>
</reference>
<evidence type="ECO:0000313" key="6">
    <source>
        <dbReference type="Proteomes" id="UP001319180"/>
    </source>
</evidence>
<gene>
    <name evidence="5" type="ORF">KK078_13785</name>
</gene>
<dbReference type="GO" id="GO:0005975">
    <property type="term" value="P:carbohydrate metabolic process"/>
    <property type="evidence" value="ECO:0007669"/>
    <property type="project" value="UniProtKB-ARBA"/>
</dbReference>
<protein>
    <submittedName>
        <fullName evidence="5">Alpha-N-acetylglucosaminidase C-terminal domain-containing protein</fullName>
    </submittedName>
</protein>
<dbReference type="Pfam" id="PF05089">
    <property type="entry name" value="NAGLU"/>
    <property type="match status" value="1"/>
</dbReference>
<keyword evidence="1" id="KW-0378">Hydrolase</keyword>
<dbReference type="Pfam" id="PF12972">
    <property type="entry name" value="NAGLU_C"/>
    <property type="match status" value="1"/>
</dbReference>
<evidence type="ECO:0000259" key="2">
    <source>
        <dbReference type="Pfam" id="PF05089"/>
    </source>
</evidence>
<dbReference type="InterPro" id="IPR024733">
    <property type="entry name" value="NAGLU_tim-barrel"/>
</dbReference>
<organism evidence="5 6">
    <name type="scientific">Dawidia soli</name>
    <dbReference type="NCBI Taxonomy" id="2782352"/>
    <lineage>
        <taxon>Bacteria</taxon>
        <taxon>Pseudomonadati</taxon>
        <taxon>Bacteroidota</taxon>
        <taxon>Cytophagia</taxon>
        <taxon>Cytophagales</taxon>
        <taxon>Chryseotaleaceae</taxon>
        <taxon>Dawidia</taxon>
    </lineage>
</organism>
<name>A0AAP2GJ58_9BACT</name>
<dbReference type="GO" id="GO:0016787">
    <property type="term" value="F:hydrolase activity"/>
    <property type="evidence" value="ECO:0007669"/>
    <property type="project" value="UniProtKB-KW"/>
</dbReference>
<dbReference type="InterPro" id="IPR029018">
    <property type="entry name" value="Hex-like_dom2"/>
</dbReference>
<evidence type="ECO:0000256" key="1">
    <source>
        <dbReference type="ARBA" id="ARBA00022801"/>
    </source>
</evidence>
<dbReference type="Proteomes" id="UP001319180">
    <property type="component" value="Unassembled WGS sequence"/>
</dbReference>
<feature type="domain" description="Alpha-N-acetylglucosaminidase N-terminal" evidence="3">
    <location>
        <begin position="32"/>
        <end position="111"/>
    </location>
</feature>
<dbReference type="RefSeq" id="WP_254090868.1">
    <property type="nucleotide sequence ID" value="NZ_JAHESC010000018.1"/>
</dbReference>
<dbReference type="Gene3D" id="3.20.20.80">
    <property type="entry name" value="Glycosidases"/>
    <property type="match status" value="1"/>
</dbReference>
<dbReference type="InterPro" id="IPR007781">
    <property type="entry name" value="NAGLU"/>
</dbReference>
<proteinExistence type="predicted"/>
<feature type="domain" description="Alpha-N-acetylglucosaminidase tim-barrel" evidence="2">
    <location>
        <begin position="126"/>
        <end position="457"/>
    </location>
</feature>